<keyword evidence="6" id="KW-0560">Oxidoreductase</keyword>
<dbReference type="Pfam" id="PF00067">
    <property type="entry name" value="p450"/>
    <property type="match status" value="1"/>
</dbReference>
<dbReference type="InterPro" id="IPR002401">
    <property type="entry name" value="Cyt_P450_E_grp-I"/>
</dbReference>
<evidence type="ECO:0000313" key="9">
    <source>
        <dbReference type="Proteomes" id="UP000781932"/>
    </source>
</evidence>
<evidence type="ECO:0000256" key="4">
    <source>
        <dbReference type="ARBA" id="ARBA00023004"/>
    </source>
</evidence>
<dbReference type="Proteomes" id="UP000781932">
    <property type="component" value="Unassembled WGS sequence"/>
</dbReference>
<accession>A0A9P6HYL0</accession>
<dbReference type="GO" id="GO:0020037">
    <property type="term" value="F:heme binding"/>
    <property type="evidence" value="ECO:0007669"/>
    <property type="project" value="InterPro"/>
</dbReference>
<comment type="caution">
    <text evidence="8">The sequence shown here is derived from an EMBL/GenBank/DDBJ whole genome shotgun (WGS) entry which is preliminary data.</text>
</comment>
<evidence type="ECO:0000313" key="8">
    <source>
        <dbReference type="EMBL" id="KAF9873228.1"/>
    </source>
</evidence>
<dbReference type="GO" id="GO:0005506">
    <property type="term" value="F:iron ion binding"/>
    <property type="evidence" value="ECO:0007669"/>
    <property type="project" value="InterPro"/>
</dbReference>
<dbReference type="InterPro" id="IPR017972">
    <property type="entry name" value="Cyt_P450_CS"/>
</dbReference>
<dbReference type="PANTHER" id="PTHR24305:SF234">
    <property type="entry name" value="CYTOCHROME P450"/>
    <property type="match status" value="1"/>
</dbReference>
<feature type="binding site" description="axial binding residue" evidence="5">
    <location>
        <position position="460"/>
    </location>
    <ligand>
        <name>heme</name>
        <dbReference type="ChEBI" id="CHEBI:30413"/>
    </ligand>
    <ligandPart>
        <name>Fe</name>
        <dbReference type="ChEBI" id="CHEBI:18248"/>
    </ligandPart>
</feature>
<dbReference type="InterPro" id="IPR050121">
    <property type="entry name" value="Cytochrome_P450_monoxygenase"/>
</dbReference>
<reference evidence="8" key="2">
    <citation type="submission" date="2020-11" db="EMBL/GenBank/DDBJ databases">
        <title>Whole genome sequencing of Colletotrichum sp.</title>
        <authorList>
            <person name="Li H."/>
        </authorList>
    </citation>
    <scope>NUCLEOTIDE SEQUENCE</scope>
    <source>
        <strain evidence="8">CkLH20</strain>
    </source>
</reference>
<feature type="transmembrane region" description="Helical" evidence="7">
    <location>
        <begin position="20"/>
        <end position="41"/>
    </location>
</feature>
<dbReference type="PROSITE" id="PS00086">
    <property type="entry name" value="CYTOCHROME_P450"/>
    <property type="match status" value="1"/>
</dbReference>
<keyword evidence="3 5" id="KW-0479">Metal-binding</keyword>
<dbReference type="EMBL" id="JAATWM020000033">
    <property type="protein sequence ID" value="KAF9873228.1"/>
    <property type="molecule type" value="Genomic_DNA"/>
</dbReference>
<keyword evidence="7" id="KW-0812">Transmembrane</keyword>
<evidence type="ECO:0000256" key="2">
    <source>
        <dbReference type="ARBA" id="ARBA00022617"/>
    </source>
</evidence>
<reference evidence="8" key="1">
    <citation type="submission" date="2020-03" db="EMBL/GenBank/DDBJ databases">
        <authorList>
            <person name="He L."/>
        </authorList>
    </citation>
    <scope>NUCLEOTIDE SEQUENCE</scope>
    <source>
        <strain evidence="8">CkLH20</strain>
    </source>
</reference>
<dbReference type="Gene3D" id="1.10.630.10">
    <property type="entry name" value="Cytochrome P450"/>
    <property type="match status" value="1"/>
</dbReference>
<dbReference type="AlphaFoldDB" id="A0A9P6HYL0"/>
<evidence type="ECO:0000256" key="6">
    <source>
        <dbReference type="RuleBase" id="RU000461"/>
    </source>
</evidence>
<proteinExistence type="inferred from homology"/>
<comment type="cofactor">
    <cofactor evidence="1 5">
        <name>heme</name>
        <dbReference type="ChEBI" id="CHEBI:30413"/>
    </cofactor>
</comment>
<evidence type="ECO:0000256" key="3">
    <source>
        <dbReference type="ARBA" id="ARBA00022723"/>
    </source>
</evidence>
<keyword evidence="9" id="KW-1185">Reference proteome</keyword>
<dbReference type="PANTHER" id="PTHR24305">
    <property type="entry name" value="CYTOCHROME P450"/>
    <property type="match status" value="1"/>
</dbReference>
<dbReference type="InterPro" id="IPR001128">
    <property type="entry name" value="Cyt_P450"/>
</dbReference>
<keyword evidence="6" id="KW-0503">Monooxygenase</keyword>
<evidence type="ECO:0000256" key="1">
    <source>
        <dbReference type="ARBA" id="ARBA00001971"/>
    </source>
</evidence>
<dbReference type="PRINTS" id="PR00463">
    <property type="entry name" value="EP450I"/>
</dbReference>
<dbReference type="GeneID" id="62165180"/>
<comment type="similarity">
    <text evidence="6">Belongs to the cytochrome P450 family.</text>
</comment>
<dbReference type="RefSeq" id="XP_038742689.1">
    <property type="nucleotide sequence ID" value="XM_038892106.1"/>
</dbReference>
<keyword evidence="7" id="KW-0472">Membrane</keyword>
<dbReference type="GO" id="GO:0016705">
    <property type="term" value="F:oxidoreductase activity, acting on paired donors, with incorporation or reduction of molecular oxygen"/>
    <property type="evidence" value="ECO:0007669"/>
    <property type="project" value="InterPro"/>
</dbReference>
<gene>
    <name evidence="8" type="ORF">CkaCkLH20_09391</name>
</gene>
<dbReference type="CDD" id="cd11062">
    <property type="entry name" value="CYP58-like"/>
    <property type="match status" value="1"/>
</dbReference>
<protein>
    <submittedName>
        <fullName evidence="8">Cytochrome p450</fullName>
    </submittedName>
</protein>
<evidence type="ECO:0000256" key="7">
    <source>
        <dbReference type="SAM" id="Phobius"/>
    </source>
</evidence>
<evidence type="ECO:0000256" key="5">
    <source>
        <dbReference type="PIRSR" id="PIRSR602401-1"/>
    </source>
</evidence>
<dbReference type="GO" id="GO:0004497">
    <property type="term" value="F:monooxygenase activity"/>
    <property type="evidence" value="ECO:0007669"/>
    <property type="project" value="UniProtKB-KW"/>
</dbReference>
<keyword evidence="4 5" id="KW-0408">Iron</keyword>
<dbReference type="SUPFAM" id="SSF48264">
    <property type="entry name" value="Cytochrome P450"/>
    <property type="match status" value="1"/>
</dbReference>
<keyword evidence="2 5" id="KW-0349">Heme</keyword>
<dbReference type="PRINTS" id="PR00385">
    <property type="entry name" value="P450"/>
</dbReference>
<dbReference type="OrthoDB" id="3945418at2759"/>
<sequence>MDNFTISDGFGKLQSTDGHVSILVLISITSVFLLSKTFLYLRSLYRIHFHPLRSFPGPREAAKSDKWLYRQTKSIYPEDTYEKLHRDHQAKAIRIAPNELHINDPSLYKVIYKQSNPFPKHEAFYLGFNQPFPTLFTEIDGVKHKERRRLLNPLFSRAGVLKLEGLVWDRLRLLEAKIERLREQQDINLYDAFRLLTTTIIMEFCFADSGGMLDEEPTGFSSKFLRAFTFASEGVSTLQHYPLFRVVSNMVPASILKTLSPEVGGMMELLDFAEACVNRWRQSEAKAATVDHPIVLDHLESLSDVALVSEALDLLIAGSDTSAMSLTTALFEVLRHPDMEKRLVDELDAAIPDKNNFPSVQELEKISYLTACVKEGIRFASAVPGRLPRVVPRNESDPFVVDGKIVPPGTIVSVSAHTMHSNVEIWGPDARCFNPDRWLSPEAKSLEQYQVSFSKGARMCIGQNLVPIELIIVLATIFRKYKLSFPSGFIPPRRVDNFTIELEGGLPLKMTPRA</sequence>
<keyword evidence="7" id="KW-1133">Transmembrane helix</keyword>
<organism evidence="8 9">
    <name type="scientific">Colletotrichum karsti</name>
    <dbReference type="NCBI Taxonomy" id="1095194"/>
    <lineage>
        <taxon>Eukaryota</taxon>
        <taxon>Fungi</taxon>
        <taxon>Dikarya</taxon>
        <taxon>Ascomycota</taxon>
        <taxon>Pezizomycotina</taxon>
        <taxon>Sordariomycetes</taxon>
        <taxon>Hypocreomycetidae</taxon>
        <taxon>Glomerellales</taxon>
        <taxon>Glomerellaceae</taxon>
        <taxon>Colletotrichum</taxon>
        <taxon>Colletotrichum boninense species complex</taxon>
    </lineage>
</organism>
<dbReference type="InterPro" id="IPR036396">
    <property type="entry name" value="Cyt_P450_sf"/>
</dbReference>
<name>A0A9P6HYL0_9PEZI</name>